<sequence>ALAGAALSALFDVLLKKLASGEVANFFQGGQFSRGQLRNFRATTNTVRGVLDDAEEKQITSPAIKNWLDDLKDAAYEAEDFLDEIAYKLELKQVPQSCSDQVRNLLISSINPCRNGVGNHMKARLEEILGRLDHLLLQKDRLGLVERAGVGVPPPSQRRPTTSLVDDSGIYGRIDDKEAIVRSVLSEDANTRHLGVVPITGMGGVGKTTLAQQVYNDSRVKQHFGKFRAWVCVSEESDVHKLTRNILKEIGSNNRDSSTPNQLQDKLEEVRGDSDVHRLTRNILKEIRINNYDSLTPNQLQDKLKEEVGGQKILLVLDDVWNDKYDWWESLLSPLKNSVAQGSKVVVTARNQSVASVMSTIPSHRLEELNEDDCWSLFAKHAFDDCSPSSYPDLLEIARTISRKCKGLPLAAKSIGGLLRCKREAKEWEKILESNIWELRNDDIIPALRLSYHYLPPHLKQCFAYCAMFPKDFKFRKEYLVQLWMAEGFIIHSNQSSSMEKIGAEYLEDLASRSFFQKFRGSEHPDSYVMHDLIHDLARSISGEFCFNGEEVVNLGGLREKTRHVFLTGNGGATLAHVKVETLRSLICSEEDTDEDADEDALRHLENHISSLRRLRVLVLTASFGGTPNLVAISKHLRLIRLRGFHSLKRIPKNVTTLCKLQTLVVENCEGLTTLPDSIGNLKHLRHLSLKETSLRVLPDSIGKLKDLRHLDLEGTQIERLPQSICGLYYLQTLNLGRCGNLVELPEKMMELINLCHLDTWLTASLEYMPVHMGKLIKLQTLSRFVVGKERGSNIQELGELRNLQGRLELRKLENVVDEQDALGAKLKEKKGLKNNQGIALGGGKCCQLWYSRHKHTPAIAASRGCERDLDWGI</sequence>
<dbReference type="FunFam" id="1.10.10.10:FF:000322">
    <property type="entry name" value="Probable disease resistance protein At1g63360"/>
    <property type="match status" value="1"/>
</dbReference>
<dbReference type="InterPro" id="IPR041118">
    <property type="entry name" value="Rx_N"/>
</dbReference>
<evidence type="ECO:0000259" key="6">
    <source>
        <dbReference type="Pfam" id="PF18052"/>
    </source>
</evidence>
<dbReference type="Gene3D" id="3.80.10.10">
    <property type="entry name" value="Ribonuclease Inhibitor"/>
    <property type="match status" value="1"/>
</dbReference>
<evidence type="ECO:0000256" key="1">
    <source>
        <dbReference type="ARBA" id="ARBA00022737"/>
    </source>
</evidence>
<dbReference type="InterPro" id="IPR055414">
    <property type="entry name" value="LRR_R13L4/SHOC2-like"/>
</dbReference>
<proteinExistence type="predicted"/>
<evidence type="ECO:0000313" key="10">
    <source>
        <dbReference type="Proteomes" id="UP001141552"/>
    </source>
</evidence>
<dbReference type="GO" id="GO:0043531">
    <property type="term" value="F:ADP binding"/>
    <property type="evidence" value="ECO:0007669"/>
    <property type="project" value="InterPro"/>
</dbReference>
<dbReference type="InterPro" id="IPR058922">
    <property type="entry name" value="WHD_DRP"/>
</dbReference>
<reference evidence="9" key="1">
    <citation type="submission" date="2022-02" db="EMBL/GenBank/DDBJ databases">
        <authorList>
            <person name="Henning P.M."/>
            <person name="McCubbin A.G."/>
            <person name="Shore J.S."/>
        </authorList>
    </citation>
    <scope>NUCLEOTIDE SEQUENCE</scope>
    <source>
        <strain evidence="9">F60SS</strain>
        <tissue evidence="9">Leaves</tissue>
    </source>
</reference>
<evidence type="ECO:0000259" key="5">
    <source>
        <dbReference type="Pfam" id="PF00931"/>
    </source>
</evidence>
<dbReference type="GO" id="GO:0051707">
    <property type="term" value="P:response to other organism"/>
    <property type="evidence" value="ECO:0007669"/>
    <property type="project" value="UniProtKB-ARBA"/>
</dbReference>
<dbReference type="InterPro" id="IPR036388">
    <property type="entry name" value="WH-like_DNA-bd_sf"/>
</dbReference>
<evidence type="ECO:0008006" key="11">
    <source>
        <dbReference type="Google" id="ProtNLM"/>
    </source>
</evidence>
<evidence type="ECO:0000256" key="2">
    <source>
        <dbReference type="ARBA" id="ARBA00022741"/>
    </source>
</evidence>
<dbReference type="Gene3D" id="3.40.50.300">
    <property type="entry name" value="P-loop containing nucleotide triphosphate hydrolases"/>
    <property type="match status" value="1"/>
</dbReference>
<keyword evidence="2" id="KW-0547">Nucleotide-binding</keyword>
<evidence type="ECO:0000313" key="9">
    <source>
        <dbReference type="EMBL" id="KAJ4822558.1"/>
    </source>
</evidence>
<evidence type="ECO:0000259" key="7">
    <source>
        <dbReference type="Pfam" id="PF23559"/>
    </source>
</evidence>
<dbReference type="Pfam" id="PF23598">
    <property type="entry name" value="LRR_14"/>
    <property type="match status" value="1"/>
</dbReference>
<dbReference type="EMBL" id="JAKUCV010007637">
    <property type="protein sequence ID" value="KAJ4822558.1"/>
    <property type="molecule type" value="Genomic_DNA"/>
</dbReference>
<evidence type="ECO:0000259" key="8">
    <source>
        <dbReference type="Pfam" id="PF23598"/>
    </source>
</evidence>
<feature type="non-terminal residue" evidence="9">
    <location>
        <position position="874"/>
    </location>
</feature>
<dbReference type="PRINTS" id="PR00364">
    <property type="entry name" value="DISEASERSIST"/>
</dbReference>
<dbReference type="SUPFAM" id="SSF52540">
    <property type="entry name" value="P-loop containing nucleoside triphosphate hydrolases"/>
    <property type="match status" value="1"/>
</dbReference>
<gene>
    <name evidence="9" type="ORF">Tsubulata_128781</name>
</gene>
<dbReference type="InterPro" id="IPR027417">
    <property type="entry name" value="P-loop_NTPase"/>
</dbReference>
<dbReference type="Gene3D" id="1.20.5.4130">
    <property type="match status" value="1"/>
</dbReference>
<feature type="domain" description="Disease resistance R13L4/SHOC-2-like LRR" evidence="8">
    <location>
        <begin position="701"/>
        <end position="805"/>
    </location>
</feature>
<dbReference type="Pfam" id="PF00931">
    <property type="entry name" value="NB-ARC"/>
    <property type="match status" value="1"/>
</dbReference>
<name>A0A9Q0F035_9ROSI</name>
<dbReference type="Proteomes" id="UP001141552">
    <property type="component" value="Unassembled WGS sequence"/>
</dbReference>
<feature type="domain" description="NB-ARC" evidence="5">
    <location>
        <begin position="185"/>
        <end position="384"/>
    </location>
</feature>
<keyword evidence="4" id="KW-0067">ATP-binding</keyword>
<evidence type="ECO:0000256" key="4">
    <source>
        <dbReference type="ARBA" id="ARBA00022840"/>
    </source>
</evidence>
<accession>A0A9Q0F035</accession>
<dbReference type="Pfam" id="PF18052">
    <property type="entry name" value="Rx_N"/>
    <property type="match status" value="1"/>
</dbReference>
<comment type="caution">
    <text evidence="9">The sequence shown here is derived from an EMBL/GenBank/DDBJ whole genome shotgun (WGS) entry which is preliminary data.</text>
</comment>
<reference evidence="9" key="2">
    <citation type="journal article" date="2023" name="Plants (Basel)">
        <title>Annotation of the Turnera subulata (Passifloraceae) Draft Genome Reveals the S-Locus Evolved after the Divergence of Turneroideae from Passifloroideae in a Stepwise Manner.</title>
        <authorList>
            <person name="Henning P.M."/>
            <person name="Roalson E.H."/>
            <person name="Mir W."/>
            <person name="McCubbin A.G."/>
            <person name="Shore J.S."/>
        </authorList>
    </citation>
    <scope>NUCLEOTIDE SEQUENCE</scope>
    <source>
        <strain evidence="9">F60SS</strain>
    </source>
</reference>
<dbReference type="GO" id="GO:0006952">
    <property type="term" value="P:defense response"/>
    <property type="evidence" value="ECO:0007669"/>
    <property type="project" value="UniProtKB-KW"/>
</dbReference>
<dbReference type="InterPro" id="IPR032675">
    <property type="entry name" value="LRR_dom_sf"/>
</dbReference>
<keyword evidence="10" id="KW-1185">Reference proteome</keyword>
<protein>
    <recommendedName>
        <fullName evidence="11">Disease resistance RPP13-like protein 1</fullName>
    </recommendedName>
</protein>
<evidence type="ECO:0000256" key="3">
    <source>
        <dbReference type="ARBA" id="ARBA00022821"/>
    </source>
</evidence>
<dbReference type="PANTHER" id="PTHR36766">
    <property type="entry name" value="PLANT BROAD-SPECTRUM MILDEW RESISTANCE PROTEIN RPW8"/>
    <property type="match status" value="1"/>
</dbReference>
<dbReference type="InterPro" id="IPR042197">
    <property type="entry name" value="Apaf_helical"/>
</dbReference>
<dbReference type="AlphaFoldDB" id="A0A9Q0F035"/>
<dbReference type="GO" id="GO:0005524">
    <property type="term" value="F:ATP binding"/>
    <property type="evidence" value="ECO:0007669"/>
    <property type="project" value="UniProtKB-KW"/>
</dbReference>
<keyword evidence="1" id="KW-0677">Repeat</keyword>
<organism evidence="9 10">
    <name type="scientific">Turnera subulata</name>
    <dbReference type="NCBI Taxonomy" id="218843"/>
    <lineage>
        <taxon>Eukaryota</taxon>
        <taxon>Viridiplantae</taxon>
        <taxon>Streptophyta</taxon>
        <taxon>Embryophyta</taxon>
        <taxon>Tracheophyta</taxon>
        <taxon>Spermatophyta</taxon>
        <taxon>Magnoliopsida</taxon>
        <taxon>eudicotyledons</taxon>
        <taxon>Gunneridae</taxon>
        <taxon>Pentapetalae</taxon>
        <taxon>rosids</taxon>
        <taxon>fabids</taxon>
        <taxon>Malpighiales</taxon>
        <taxon>Passifloraceae</taxon>
        <taxon>Turnera</taxon>
    </lineage>
</organism>
<keyword evidence="3" id="KW-0611">Plant defense</keyword>
<dbReference type="InterPro" id="IPR002182">
    <property type="entry name" value="NB-ARC"/>
</dbReference>
<dbReference type="OrthoDB" id="913354at2759"/>
<feature type="domain" description="Disease resistance N-terminal" evidence="6">
    <location>
        <begin position="7"/>
        <end position="96"/>
    </location>
</feature>
<dbReference type="SUPFAM" id="SSF52058">
    <property type="entry name" value="L domain-like"/>
    <property type="match status" value="1"/>
</dbReference>
<dbReference type="Gene3D" id="1.10.8.430">
    <property type="entry name" value="Helical domain of apoptotic protease-activating factors"/>
    <property type="match status" value="1"/>
</dbReference>
<dbReference type="PANTHER" id="PTHR36766:SF40">
    <property type="entry name" value="DISEASE RESISTANCE PROTEIN RGA3"/>
    <property type="match status" value="1"/>
</dbReference>
<feature type="non-terminal residue" evidence="9">
    <location>
        <position position="1"/>
    </location>
</feature>
<dbReference type="Gene3D" id="1.10.10.10">
    <property type="entry name" value="Winged helix-like DNA-binding domain superfamily/Winged helix DNA-binding domain"/>
    <property type="match status" value="1"/>
</dbReference>
<feature type="domain" description="Disease resistance protein winged helix" evidence="7">
    <location>
        <begin position="468"/>
        <end position="538"/>
    </location>
</feature>
<dbReference type="Pfam" id="PF23559">
    <property type="entry name" value="WHD_DRP"/>
    <property type="match status" value="1"/>
</dbReference>